<gene>
    <name evidence="1" type="ORF">JMUB5056_1778</name>
</gene>
<dbReference type="RefSeq" id="WP_147006068.1">
    <property type="nucleotide sequence ID" value="NZ_AP019846.1"/>
</dbReference>
<name>A0A510L831_9FUSO</name>
<accession>A0A510L831</accession>
<organism evidence="1 2">
    <name type="scientific">Leptotrichia hongkongensis</name>
    <dbReference type="NCBI Taxonomy" id="554406"/>
    <lineage>
        <taxon>Bacteria</taxon>
        <taxon>Fusobacteriati</taxon>
        <taxon>Fusobacteriota</taxon>
        <taxon>Fusobacteriia</taxon>
        <taxon>Fusobacteriales</taxon>
        <taxon>Leptotrichiaceae</taxon>
        <taxon>Leptotrichia</taxon>
    </lineage>
</organism>
<dbReference type="KEGG" id="lhg:JMUB5056_1778"/>
<reference evidence="1 2" key="1">
    <citation type="submission" date="2019-07" db="EMBL/GenBank/DDBJ databases">
        <title>Complete Genome Sequence of Leptotrichia hongkongensis Strain JMUB5056.</title>
        <authorList>
            <person name="Watanabe S."/>
            <person name="Cui L."/>
        </authorList>
    </citation>
    <scope>NUCLEOTIDE SEQUENCE [LARGE SCALE GENOMIC DNA]</scope>
    <source>
        <strain evidence="1 2">JMUB5056</strain>
    </source>
</reference>
<evidence type="ECO:0000313" key="2">
    <source>
        <dbReference type="Proteomes" id="UP000321561"/>
    </source>
</evidence>
<proteinExistence type="predicted"/>
<sequence length="221" mass="24689">MSNLKRIILSLMLLMGIIAFGKKNSFTFVTAGKTLNNVIAGKSLNLDKGNGEKMQFTSLNPNGNKNYKTNTAGVMFDYDNKDVKNSSVKFAFGFDILNDNIEIENVKIYVAVPNEGEKLLVEAVMPKGAKKMKDFKKGQYVQEMELKRGSTSRVGDIIINEYNWMGQSDTIGKADPNLLLSRTSKNYAYLFKFVIKAKGMLEEVIYQPAVLKVKLVGAQNF</sequence>
<dbReference type="Proteomes" id="UP000321561">
    <property type="component" value="Chromosome"/>
</dbReference>
<dbReference type="OrthoDB" id="82357at2"/>
<dbReference type="EMBL" id="AP019846">
    <property type="protein sequence ID" value="BBM60184.1"/>
    <property type="molecule type" value="Genomic_DNA"/>
</dbReference>
<dbReference type="AlphaFoldDB" id="A0A510L831"/>
<protein>
    <submittedName>
        <fullName evidence="1">Uncharacterized protein</fullName>
    </submittedName>
</protein>
<evidence type="ECO:0000313" key="1">
    <source>
        <dbReference type="EMBL" id="BBM60184.1"/>
    </source>
</evidence>